<dbReference type="STRING" id="984486.A0A1E3QL35"/>
<keyword evidence="2" id="KW-0963">Cytoplasm</keyword>
<dbReference type="InterPro" id="IPR046982">
    <property type="entry name" value="BIN3/RVS161-like"/>
</dbReference>
<dbReference type="GO" id="GO:0030479">
    <property type="term" value="C:actin cortical patch"/>
    <property type="evidence" value="ECO:0007669"/>
    <property type="project" value="TreeGrafter"/>
</dbReference>
<gene>
    <name evidence="5" type="ORF">BABINDRAFT_162967</name>
</gene>
<dbReference type="GO" id="GO:0043332">
    <property type="term" value="C:mating projection tip"/>
    <property type="evidence" value="ECO:0007669"/>
    <property type="project" value="TreeGrafter"/>
</dbReference>
<dbReference type="Proteomes" id="UP000094336">
    <property type="component" value="Unassembled WGS sequence"/>
</dbReference>
<dbReference type="PANTHER" id="PTHR47174:SF3">
    <property type="entry name" value="BRIDGING INTEGRATOR 3"/>
    <property type="match status" value="1"/>
</dbReference>
<evidence type="ECO:0000256" key="1">
    <source>
        <dbReference type="ARBA" id="ARBA00004245"/>
    </source>
</evidence>
<dbReference type="GO" id="GO:0051666">
    <property type="term" value="P:actin cortical patch localization"/>
    <property type="evidence" value="ECO:0007669"/>
    <property type="project" value="InterPro"/>
</dbReference>
<evidence type="ECO:0000259" key="4">
    <source>
        <dbReference type="PROSITE" id="PS51021"/>
    </source>
</evidence>
<comment type="subcellular location">
    <subcellularLocation>
        <location evidence="1">Cytoplasm</location>
        <location evidence="1">Cytoskeleton</location>
    </subcellularLocation>
</comment>
<dbReference type="GO" id="GO:0008289">
    <property type="term" value="F:lipid binding"/>
    <property type="evidence" value="ECO:0007669"/>
    <property type="project" value="TreeGrafter"/>
</dbReference>
<keyword evidence="3" id="KW-0206">Cytoskeleton</keyword>
<dbReference type="FunFam" id="1.20.1270.60:FF:000014">
    <property type="entry name" value="Protein hob3, variant"/>
    <property type="match status" value="1"/>
</dbReference>
<dbReference type="SMART" id="SM00721">
    <property type="entry name" value="BAR"/>
    <property type="match status" value="1"/>
</dbReference>
<sequence>MSWTGFMKAVNRAGTQVMIKTGHVEQTVDAEYDLEEKRFKAMETIGVTLHKELKHYLDSLRLLTNSQRLIAETIDSFYDAPDANSRDGISKRYLEVTQELNQNVLQELEGPYKETVLNPVARFNTYFTEIDEAIKKRAHKKLDYDHLRAKVKKLAEKPLEDATKLPMLERDLAALRQIYENLNSQLKTELPQLVSLRIPYLDPSFESFVKIQLRFFNECYESLNKLQNSMDSQLRQDYVNDTLDQSIDNVLHKMRELNITSLGD</sequence>
<dbReference type="Gene3D" id="1.20.1270.60">
    <property type="entry name" value="Arfaptin homology (AH) domain/BAR domain"/>
    <property type="match status" value="1"/>
</dbReference>
<proteinExistence type="predicted"/>
<protein>
    <recommendedName>
        <fullName evidence="4">BAR domain-containing protein</fullName>
    </recommendedName>
</protein>
<reference evidence="6" key="1">
    <citation type="submission" date="2016-05" db="EMBL/GenBank/DDBJ databases">
        <title>Comparative genomics of biotechnologically important yeasts.</title>
        <authorList>
            <consortium name="DOE Joint Genome Institute"/>
            <person name="Riley R."/>
            <person name="Haridas S."/>
            <person name="Wolfe K.H."/>
            <person name="Lopes M.R."/>
            <person name="Hittinger C.T."/>
            <person name="Goker M."/>
            <person name="Salamov A."/>
            <person name="Wisecaver J."/>
            <person name="Long T.M."/>
            <person name="Aerts A.L."/>
            <person name="Barry K."/>
            <person name="Choi C."/>
            <person name="Clum A."/>
            <person name="Coughlan A.Y."/>
            <person name="Deshpande S."/>
            <person name="Douglass A.P."/>
            <person name="Hanson S.J."/>
            <person name="Klenk H.-P."/>
            <person name="Labutti K."/>
            <person name="Lapidus A."/>
            <person name="Lindquist E."/>
            <person name="Lipzen A."/>
            <person name="Meier-Kolthoff J.P."/>
            <person name="Ohm R.A."/>
            <person name="Otillar R.P."/>
            <person name="Pangilinan J."/>
            <person name="Peng Y."/>
            <person name="Rokas A."/>
            <person name="Rosa C.A."/>
            <person name="Scheuner C."/>
            <person name="Sibirny A.A."/>
            <person name="Slot J.C."/>
            <person name="Stielow J.B."/>
            <person name="Sun H."/>
            <person name="Kurtzman C.P."/>
            <person name="Blackwell M."/>
            <person name="Grigoriev I.V."/>
            <person name="Jeffries T.W."/>
        </authorList>
    </citation>
    <scope>NUCLEOTIDE SEQUENCE [LARGE SCALE GENOMIC DNA]</scope>
    <source>
        <strain evidence="6">NRRL Y-12698</strain>
    </source>
</reference>
<dbReference type="RefSeq" id="XP_018983656.1">
    <property type="nucleotide sequence ID" value="XM_019129644.1"/>
</dbReference>
<evidence type="ECO:0000313" key="5">
    <source>
        <dbReference type="EMBL" id="ODQ78328.1"/>
    </source>
</evidence>
<dbReference type="PANTHER" id="PTHR47174">
    <property type="entry name" value="BRIDGING INTEGRATOR 3"/>
    <property type="match status" value="1"/>
</dbReference>
<dbReference type="GO" id="GO:1990528">
    <property type="term" value="C:Rvs161p-Rvs167p complex"/>
    <property type="evidence" value="ECO:0007669"/>
    <property type="project" value="TreeGrafter"/>
</dbReference>
<evidence type="ECO:0000313" key="6">
    <source>
        <dbReference type="Proteomes" id="UP000094336"/>
    </source>
</evidence>
<organism evidence="5 6">
    <name type="scientific">Babjeviella inositovora NRRL Y-12698</name>
    <dbReference type="NCBI Taxonomy" id="984486"/>
    <lineage>
        <taxon>Eukaryota</taxon>
        <taxon>Fungi</taxon>
        <taxon>Dikarya</taxon>
        <taxon>Ascomycota</taxon>
        <taxon>Saccharomycotina</taxon>
        <taxon>Pichiomycetes</taxon>
        <taxon>Serinales incertae sedis</taxon>
        <taxon>Babjeviella</taxon>
    </lineage>
</organism>
<dbReference type="PROSITE" id="PS51021">
    <property type="entry name" value="BAR"/>
    <property type="match status" value="1"/>
</dbReference>
<accession>A0A1E3QL35</accession>
<dbReference type="SUPFAM" id="SSF103657">
    <property type="entry name" value="BAR/IMD domain-like"/>
    <property type="match status" value="1"/>
</dbReference>
<dbReference type="InterPro" id="IPR004148">
    <property type="entry name" value="BAR_dom"/>
</dbReference>
<name>A0A1E3QL35_9ASCO</name>
<dbReference type="GO" id="GO:0097320">
    <property type="term" value="P:plasma membrane tubulation"/>
    <property type="evidence" value="ECO:0007669"/>
    <property type="project" value="TreeGrafter"/>
</dbReference>
<dbReference type="Pfam" id="PF03114">
    <property type="entry name" value="BAR"/>
    <property type="match status" value="1"/>
</dbReference>
<evidence type="ECO:0000256" key="2">
    <source>
        <dbReference type="ARBA" id="ARBA00022490"/>
    </source>
</evidence>
<dbReference type="OrthoDB" id="446293at2759"/>
<dbReference type="AlphaFoldDB" id="A0A1E3QL35"/>
<dbReference type="GO" id="GO:0006897">
    <property type="term" value="P:endocytosis"/>
    <property type="evidence" value="ECO:0007669"/>
    <property type="project" value="InterPro"/>
</dbReference>
<dbReference type="GO" id="GO:0031097">
    <property type="term" value="C:medial cortex"/>
    <property type="evidence" value="ECO:0007669"/>
    <property type="project" value="TreeGrafter"/>
</dbReference>
<keyword evidence="6" id="KW-1185">Reference proteome</keyword>
<dbReference type="EMBL" id="KV454436">
    <property type="protein sequence ID" value="ODQ78328.1"/>
    <property type="molecule type" value="Genomic_DNA"/>
</dbReference>
<dbReference type="InterPro" id="IPR027267">
    <property type="entry name" value="AH/BAR_dom_sf"/>
</dbReference>
<feature type="domain" description="BAR" evidence="4">
    <location>
        <begin position="17"/>
        <end position="239"/>
    </location>
</feature>
<evidence type="ECO:0000256" key="3">
    <source>
        <dbReference type="ARBA" id="ARBA00023212"/>
    </source>
</evidence>
<dbReference type="GeneID" id="30147497"/>